<dbReference type="EMBL" id="JACRWC010000083">
    <property type="protein sequence ID" value="MBC5999657.1"/>
    <property type="molecule type" value="Genomic_DNA"/>
</dbReference>
<dbReference type="RefSeq" id="WP_177264316.1">
    <property type="nucleotide sequence ID" value="NZ_JACRWC010000083.1"/>
</dbReference>
<gene>
    <name evidence="1" type="ORF">H8876_06555</name>
</gene>
<evidence type="ECO:0000313" key="1">
    <source>
        <dbReference type="EMBL" id="MBC5999657.1"/>
    </source>
</evidence>
<sequence>MKKVEIKSGEFRFVGKLLTEEAPETCRVFENMLPLKSQFIHVRWSGEGIWIPYGDLRTGLDYENHTSHPAKGEMLLYPGGISEMEIIMSYGRCMFASQHGQLSGNHFLTIIEGLDDLYDFGRKVLYDGAQDIEITLLED</sequence>
<dbReference type="AlphaFoldDB" id="A0A923NFG7"/>
<reference evidence="1" key="1">
    <citation type="submission" date="2020-08" db="EMBL/GenBank/DDBJ databases">
        <authorList>
            <person name="Liu C."/>
            <person name="Sun Q."/>
        </authorList>
    </citation>
    <scope>NUCLEOTIDE SEQUENCE</scope>
    <source>
        <strain evidence="1">BX16</strain>
    </source>
</reference>
<organism evidence="1 2">
    <name type="scientific">Lentihominibacter faecis</name>
    <dbReference type="NCBI Taxonomy" id="2764712"/>
    <lineage>
        <taxon>Bacteria</taxon>
        <taxon>Bacillati</taxon>
        <taxon>Bacillota</taxon>
        <taxon>Clostridia</taxon>
        <taxon>Peptostreptococcales</taxon>
        <taxon>Anaerovoracaceae</taxon>
        <taxon>Lentihominibacter</taxon>
    </lineage>
</organism>
<accession>A0A923NFG7</accession>
<keyword evidence="2" id="KW-1185">Reference proteome</keyword>
<protein>
    <submittedName>
        <fullName evidence="1">DUF3830 family protein</fullName>
    </submittedName>
</protein>
<proteinExistence type="predicted"/>
<dbReference type="InterPro" id="IPR024532">
    <property type="entry name" value="DUF3830"/>
</dbReference>
<comment type="caution">
    <text evidence="1">The sequence shown here is derived from an EMBL/GenBank/DDBJ whole genome shotgun (WGS) entry which is preliminary data.</text>
</comment>
<dbReference type="Proteomes" id="UP000644115">
    <property type="component" value="Unassembled WGS sequence"/>
</dbReference>
<dbReference type="Gene3D" id="2.40.100.20">
    <property type="match status" value="1"/>
</dbReference>
<name>A0A923NFG7_9FIRM</name>
<evidence type="ECO:0000313" key="2">
    <source>
        <dbReference type="Proteomes" id="UP000644115"/>
    </source>
</evidence>
<dbReference type="Pfam" id="PF12903">
    <property type="entry name" value="DUF3830"/>
    <property type="match status" value="1"/>
</dbReference>